<accession>U5E7M5</accession>
<evidence type="ECO:0000256" key="1">
    <source>
        <dbReference type="SAM" id="MobiDB-lite"/>
    </source>
</evidence>
<name>U5E7M5_NOCAS</name>
<dbReference type="Proteomes" id="UP000017048">
    <property type="component" value="Unassembled WGS sequence"/>
</dbReference>
<evidence type="ECO:0000313" key="2">
    <source>
        <dbReference type="EMBL" id="GAD83300.1"/>
    </source>
</evidence>
<proteinExistence type="predicted"/>
<gene>
    <name evidence="2" type="ORF">NCAST_19_00020</name>
</gene>
<reference evidence="2 3" key="1">
    <citation type="journal article" date="2014" name="BMC Genomics">
        <title>Genome based analysis of type-I polyketide synthase and nonribosomal peptide synthetase gene clusters in seven strains of five representative Nocardia species.</title>
        <authorList>
            <person name="Komaki H."/>
            <person name="Ichikawa N."/>
            <person name="Hosoyama A."/>
            <person name="Takahashi-Nakaguchi A."/>
            <person name="Matsuzawa T."/>
            <person name="Suzuki K."/>
            <person name="Fujita N."/>
            <person name="Gonoi T."/>
        </authorList>
    </citation>
    <scope>NUCLEOTIDE SEQUENCE [LARGE SCALE GENOMIC DNA]</scope>
    <source>
        <strain evidence="2 3">NBRC 15531</strain>
    </source>
</reference>
<organism evidence="2 3">
    <name type="scientific">Nocardia asteroides NBRC 15531</name>
    <dbReference type="NCBI Taxonomy" id="1110697"/>
    <lineage>
        <taxon>Bacteria</taxon>
        <taxon>Bacillati</taxon>
        <taxon>Actinomycetota</taxon>
        <taxon>Actinomycetes</taxon>
        <taxon>Mycobacteriales</taxon>
        <taxon>Nocardiaceae</taxon>
        <taxon>Nocardia</taxon>
    </lineage>
</organism>
<evidence type="ECO:0000313" key="3">
    <source>
        <dbReference type="Proteomes" id="UP000017048"/>
    </source>
</evidence>
<comment type="caution">
    <text evidence="2">The sequence shown here is derived from an EMBL/GenBank/DDBJ whole genome shotgun (WGS) entry which is preliminary data.</text>
</comment>
<protein>
    <submittedName>
        <fullName evidence="2">Uncharacterized protein</fullName>
    </submittedName>
</protein>
<sequence>MSTPIPIPGGERGFASAVGAAARPTAATVTTTADGSKPRENREEWENRMKITFYGSKQSDRPVWIHKTDRRVEMVHRTATRSAEVPLNCVSKATNAPTGAPTWAGGRR</sequence>
<feature type="region of interest" description="Disordered" evidence="1">
    <location>
        <begin position="18"/>
        <end position="44"/>
    </location>
</feature>
<dbReference type="EMBL" id="BAFO02000019">
    <property type="protein sequence ID" value="GAD83300.1"/>
    <property type="molecule type" value="Genomic_DNA"/>
</dbReference>
<feature type="compositionally biased region" description="Low complexity" evidence="1">
    <location>
        <begin position="18"/>
        <end position="33"/>
    </location>
</feature>
<keyword evidence="3" id="KW-1185">Reference proteome</keyword>
<dbReference type="AlphaFoldDB" id="U5E7M5"/>